<sequence>IPFTVNNDKSITRDKVVLLSGDPTVKQFGRIRLILELIHEKEEDSSTRCKRLDGSKEVVGELGARRLPIGRKELERGEILPHESWGLVQPLEVFQ</sequence>
<evidence type="ECO:0000313" key="1">
    <source>
        <dbReference type="EMBL" id="CAH1406903.1"/>
    </source>
</evidence>
<organism evidence="1 2">
    <name type="scientific">Nezara viridula</name>
    <name type="common">Southern green stink bug</name>
    <name type="synonym">Cimex viridulus</name>
    <dbReference type="NCBI Taxonomy" id="85310"/>
    <lineage>
        <taxon>Eukaryota</taxon>
        <taxon>Metazoa</taxon>
        <taxon>Ecdysozoa</taxon>
        <taxon>Arthropoda</taxon>
        <taxon>Hexapoda</taxon>
        <taxon>Insecta</taxon>
        <taxon>Pterygota</taxon>
        <taxon>Neoptera</taxon>
        <taxon>Paraneoptera</taxon>
        <taxon>Hemiptera</taxon>
        <taxon>Heteroptera</taxon>
        <taxon>Panheteroptera</taxon>
        <taxon>Pentatomomorpha</taxon>
        <taxon>Pentatomoidea</taxon>
        <taxon>Pentatomidae</taxon>
        <taxon>Pentatominae</taxon>
        <taxon>Nezara</taxon>
    </lineage>
</organism>
<dbReference type="AlphaFoldDB" id="A0A9P0HQ15"/>
<dbReference type="EMBL" id="OV725083">
    <property type="protein sequence ID" value="CAH1406903.1"/>
    <property type="molecule type" value="Genomic_DNA"/>
</dbReference>
<reference evidence="1" key="1">
    <citation type="submission" date="2022-01" db="EMBL/GenBank/DDBJ databases">
        <authorList>
            <person name="King R."/>
        </authorList>
    </citation>
    <scope>NUCLEOTIDE SEQUENCE</scope>
</reference>
<keyword evidence="2" id="KW-1185">Reference proteome</keyword>
<accession>A0A9P0HQ15</accession>
<protein>
    <submittedName>
        <fullName evidence="1">Uncharacterized protein</fullName>
    </submittedName>
</protein>
<feature type="non-terminal residue" evidence="1">
    <location>
        <position position="1"/>
    </location>
</feature>
<dbReference type="OrthoDB" id="1058301at2759"/>
<proteinExistence type="predicted"/>
<gene>
    <name evidence="1" type="ORF">NEZAVI_LOCUS14741</name>
</gene>
<evidence type="ECO:0000313" key="2">
    <source>
        <dbReference type="Proteomes" id="UP001152798"/>
    </source>
</evidence>
<name>A0A9P0HQ15_NEZVI</name>
<dbReference type="Proteomes" id="UP001152798">
    <property type="component" value="Chromosome 7"/>
</dbReference>